<keyword evidence="3" id="KW-1185">Reference proteome</keyword>
<reference evidence="2" key="1">
    <citation type="submission" date="2021-02" db="EMBL/GenBank/DDBJ databases">
        <authorList>
            <person name="Dougan E. K."/>
            <person name="Rhodes N."/>
            <person name="Thang M."/>
            <person name="Chan C."/>
        </authorList>
    </citation>
    <scope>NUCLEOTIDE SEQUENCE</scope>
</reference>
<gene>
    <name evidence="2" type="ORF">SNAT2548_LOCUS9536</name>
</gene>
<dbReference type="Proteomes" id="UP000604046">
    <property type="component" value="Unassembled WGS sequence"/>
</dbReference>
<accession>A0A812KWY8</accession>
<comment type="caution">
    <text evidence="2">The sequence shown here is derived from an EMBL/GenBank/DDBJ whole genome shotgun (WGS) entry which is preliminary data.</text>
</comment>
<organism evidence="2 3">
    <name type="scientific">Symbiodinium natans</name>
    <dbReference type="NCBI Taxonomy" id="878477"/>
    <lineage>
        <taxon>Eukaryota</taxon>
        <taxon>Sar</taxon>
        <taxon>Alveolata</taxon>
        <taxon>Dinophyceae</taxon>
        <taxon>Suessiales</taxon>
        <taxon>Symbiodiniaceae</taxon>
        <taxon>Symbiodinium</taxon>
    </lineage>
</organism>
<dbReference type="OrthoDB" id="10394924at2759"/>
<dbReference type="EMBL" id="CAJNDS010000753">
    <property type="protein sequence ID" value="CAE7231886.1"/>
    <property type="molecule type" value="Genomic_DNA"/>
</dbReference>
<proteinExistence type="predicted"/>
<protein>
    <submittedName>
        <fullName evidence="2">Uncharacterized protein</fullName>
    </submittedName>
</protein>
<feature type="region of interest" description="Disordered" evidence="1">
    <location>
        <begin position="1"/>
        <end position="36"/>
    </location>
</feature>
<evidence type="ECO:0000256" key="1">
    <source>
        <dbReference type="SAM" id="MobiDB-lite"/>
    </source>
</evidence>
<name>A0A812KWY8_9DINO</name>
<evidence type="ECO:0000313" key="2">
    <source>
        <dbReference type="EMBL" id="CAE7231886.1"/>
    </source>
</evidence>
<sequence>AMDKQEADAQKAYEKLAQDAQRSREESTRSLAEKTGVRAGLERRLLGLDQKTATNAEGQQSVAKYLEALRQDCSGLIKNFEERKQARAGEVDRLESAGALLGESR</sequence>
<evidence type="ECO:0000313" key="3">
    <source>
        <dbReference type="Proteomes" id="UP000604046"/>
    </source>
</evidence>
<feature type="non-terminal residue" evidence="2">
    <location>
        <position position="105"/>
    </location>
</feature>
<dbReference type="AlphaFoldDB" id="A0A812KWY8"/>